<organism evidence="2 3">
    <name type="scientific">Staphylococcus kloosii</name>
    <dbReference type="NCBI Taxonomy" id="29384"/>
    <lineage>
        <taxon>Bacteria</taxon>
        <taxon>Bacillati</taxon>
        <taxon>Bacillota</taxon>
        <taxon>Bacilli</taxon>
        <taxon>Bacillales</taxon>
        <taxon>Staphylococcaceae</taxon>
        <taxon>Staphylococcus</taxon>
    </lineage>
</organism>
<keyword evidence="1" id="KW-1133">Transmembrane helix</keyword>
<accession>A0A151A6S3</accession>
<dbReference type="PANTHER" id="PTHR36433">
    <property type="entry name" value="HYPOTHETICAL CYTOSOLIC PROTEIN"/>
    <property type="match status" value="1"/>
</dbReference>
<keyword evidence="1" id="KW-0472">Membrane</keyword>
<evidence type="ECO:0008006" key="4">
    <source>
        <dbReference type="Google" id="ProtNLM"/>
    </source>
</evidence>
<dbReference type="Proteomes" id="UP000075418">
    <property type="component" value="Unassembled WGS sequence"/>
</dbReference>
<dbReference type="Gene3D" id="2.40.50.480">
    <property type="match status" value="1"/>
</dbReference>
<dbReference type="AlphaFoldDB" id="A0A151A6S3"/>
<evidence type="ECO:0000313" key="2">
    <source>
        <dbReference type="EMBL" id="KYH15056.1"/>
    </source>
</evidence>
<protein>
    <recommendedName>
        <fullName evidence="4">YxeA family protein</fullName>
    </recommendedName>
</protein>
<dbReference type="Pfam" id="PF06486">
    <property type="entry name" value="DUF1093"/>
    <property type="match status" value="1"/>
</dbReference>
<dbReference type="NCBIfam" id="TIGR01655">
    <property type="entry name" value="yxeA_fam"/>
    <property type="match status" value="1"/>
</dbReference>
<evidence type="ECO:0000313" key="3">
    <source>
        <dbReference type="Proteomes" id="UP000075418"/>
    </source>
</evidence>
<dbReference type="InterPro" id="IPR036166">
    <property type="entry name" value="YxeA-like_sf"/>
</dbReference>
<dbReference type="PANTHER" id="PTHR36433:SF2">
    <property type="entry name" value="YXEA FAMILY PROTEIN"/>
    <property type="match status" value="1"/>
</dbReference>
<name>A0A151A6S3_9STAP</name>
<keyword evidence="1" id="KW-0812">Transmembrane</keyword>
<reference evidence="2 3" key="1">
    <citation type="submission" date="2016-02" db="EMBL/GenBank/DDBJ databases">
        <title>Draft genome sequence of hydrocarbon degrading Staphylococcus saprophyticus Strain CNV2, isolated from crude-oil contaminated soil from Noonmati Oil Refinery, Guwahati, Assam, India.</title>
        <authorList>
            <person name="Mukherjee A."/>
            <person name="Chettri B."/>
            <person name="Langpoklakpam J."/>
            <person name="Singh A.K."/>
            <person name="Chattopadhyay D.J."/>
        </authorList>
    </citation>
    <scope>NUCLEOTIDE SEQUENCE [LARGE SCALE GENOMIC DNA]</scope>
    <source>
        <strain evidence="2 3">CNV2</strain>
    </source>
</reference>
<comment type="caution">
    <text evidence="2">The sequence shown here is derived from an EMBL/GenBank/DDBJ whole genome shotgun (WGS) entry which is preliminary data.</text>
</comment>
<evidence type="ECO:0000256" key="1">
    <source>
        <dbReference type="SAM" id="Phobius"/>
    </source>
</evidence>
<feature type="transmembrane region" description="Helical" evidence="1">
    <location>
        <begin position="6"/>
        <end position="25"/>
    </location>
</feature>
<dbReference type="SUPFAM" id="SSF159121">
    <property type="entry name" value="BC4932-like"/>
    <property type="match status" value="1"/>
</dbReference>
<dbReference type="RefSeq" id="WP_061855202.1">
    <property type="nucleotide sequence ID" value="NZ_LUGM01000002.1"/>
</dbReference>
<dbReference type="EMBL" id="LUGM01000002">
    <property type="protein sequence ID" value="KYH15056.1"/>
    <property type="molecule type" value="Genomic_DNA"/>
</dbReference>
<proteinExistence type="predicted"/>
<gene>
    <name evidence="2" type="ORF">A0131_09770</name>
</gene>
<dbReference type="InterPro" id="IPR006542">
    <property type="entry name" value="DUF1093"/>
</dbReference>
<sequence>MKFIYSIVSIIVIIFIALFGWKLYAESHTDNSTARNLANLNPLIQSETYYVKTDNPIKVEKLDDEITQYTYKSKAYNKDGKHKQIKYTATKKLKKDHYLALKYKVGEVKSYKEVSKSQIPKKANKIVE</sequence>